<dbReference type="PRINTS" id="PR00205">
    <property type="entry name" value="CADHERIN"/>
</dbReference>
<feature type="domain" description="Cadherin" evidence="7">
    <location>
        <begin position="1755"/>
        <end position="1853"/>
    </location>
</feature>
<dbReference type="InterPro" id="IPR000436">
    <property type="entry name" value="Sushi_SCR_CCP_dom"/>
</dbReference>
<evidence type="ECO:0000259" key="7">
    <source>
        <dbReference type="PROSITE" id="PS50268"/>
    </source>
</evidence>
<keyword evidence="1" id="KW-0812">Transmembrane</keyword>
<keyword evidence="2" id="KW-0472">Membrane</keyword>
<keyword evidence="5" id="KW-0768">Sushi</keyword>
<keyword evidence="3" id="KW-1015">Disulfide bond</keyword>
<comment type="caution">
    <text evidence="5">Lacks conserved residue(s) required for the propagation of feature annotation.</text>
</comment>
<dbReference type="PANTHER" id="PTHR24026:SF126">
    <property type="entry name" value="PROTOCADHERIN FAT 4"/>
    <property type="match status" value="1"/>
</dbReference>
<dbReference type="InterPro" id="IPR002126">
    <property type="entry name" value="Cadherin-like_dom"/>
</dbReference>
<evidence type="ECO:0000256" key="1">
    <source>
        <dbReference type="ARBA" id="ARBA00022692"/>
    </source>
</evidence>
<proteinExistence type="predicted"/>
<keyword evidence="2" id="KW-1133">Transmembrane helix</keyword>
<feature type="domain" description="Cadherin" evidence="7">
    <location>
        <begin position="562"/>
        <end position="660"/>
    </location>
</feature>
<feature type="coiled-coil region" evidence="6">
    <location>
        <begin position="909"/>
        <end position="936"/>
    </location>
</feature>
<feature type="domain" description="Cadherin" evidence="7">
    <location>
        <begin position="1427"/>
        <end position="1535"/>
    </location>
</feature>
<feature type="domain" description="Cadherin" evidence="7">
    <location>
        <begin position="345"/>
        <end position="437"/>
    </location>
</feature>
<dbReference type="CDD" id="cd11304">
    <property type="entry name" value="Cadherin_repeat"/>
    <property type="match status" value="11"/>
</dbReference>
<name>A0A8S3VDB4_MYTED</name>
<evidence type="ECO:0000256" key="5">
    <source>
        <dbReference type="PROSITE-ProRule" id="PRU00302"/>
    </source>
</evidence>
<keyword evidence="4" id="KW-0106">Calcium</keyword>
<dbReference type="EMBL" id="CAJPWZ010003286">
    <property type="protein sequence ID" value="CAG2255819.1"/>
    <property type="molecule type" value="Genomic_DNA"/>
</dbReference>
<evidence type="ECO:0000256" key="4">
    <source>
        <dbReference type="PROSITE-ProRule" id="PRU00043"/>
    </source>
</evidence>
<feature type="domain" description="Cadherin" evidence="7">
    <location>
        <begin position="660"/>
        <end position="772"/>
    </location>
</feature>
<dbReference type="PANTHER" id="PTHR24026">
    <property type="entry name" value="FAT ATYPICAL CADHERIN-RELATED"/>
    <property type="match status" value="1"/>
</dbReference>
<feature type="coiled-coil region" evidence="6">
    <location>
        <begin position="1886"/>
        <end position="1913"/>
    </location>
</feature>
<dbReference type="SUPFAM" id="SSF49313">
    <property type="entry name" value="Cadherin-like"/>
    <property type="match status" value="11"/>
</dbReference>
<dbReference type="PROSITE" id="PS50923">
    <property type="entry name" value="SUSHI"/>
    <property type="match status" value="1"/>
</dbReference>
<feature type="domain" description="Cadherin" evidence="7">
    <location>
        <begin position="1068"/>
        <end position="1185"/>
    </location>
</feature>
<feature type="domain" description="Cadherin" evidence="7">
    <location>
        <begin position="1321"/>
        <end position="1422"/>
    </location>
</feature>
<dbReference type="OrthoDB" id="10043560at2759"/>
<dbReference type="Proteomes" id="UP000683360">
    <property type="component" value="Unassembled WGS sequence"/>
</dbReference>
<dbReference type="GO" id="GO:0005509">
    <property type="term" value="F:calcium ion binding"/>
    <property type="evidence" value="ECO:0007669"/>
    <property type="project" value="UniProtKB-UniRule"/>
</dbReference>
<comment type="caution">
    <text evidence="9">The sequence shown here is derived from an EMBL/GenBank/DDBJ whole genome shotgun (WGS) entry which is preliminary data.</text>
</comment>
<dbReference type="Pfam" id="PF00028">
    <property type="entry name" value="Cadherin"/>
    <property type="match status" value="4"/>
</dbReference>
<feature type="domain" description="Cadherin" evidence="7">
    <location>
        <begin position="1543"/>
        <end position="1651"/>
    </location>
</feature>
<keyword evidence="10" id="KW-1185">Reference proteome</keyword>
<accession>A0A8S3VDB4</accession>
<dbReference type="SMART" id="SM00112">
    <property type="entry name" value="CA"/>
    <property type="match status" value="10"/>
</dbReference>
<keyword evidence="6" id="KW-0175">Coiled coil</keyword>
<dbReference type="GO" id="GO:0007156">
    <property type="term" value="P:homophilic cell adhesion via plasma membrane adhesion molecules"/>
    <property type="evidence" value="ECO:0007669"/>
    <property type="project" value="InterPro"/>
</dbReference>
<evidence type="ECO:0000256" key="2">
    <source>
        <dbReference type="ARBA" id="ARBA00022989"/>
    </source>
</evidence>
<feature type="domain" description="Cadherin" evidence="7">
    <location>
        <begin position="991"/>
        <end position="1068"/>
    </location>
</feature>
<evidence type="ECO:0000256" key="6">
    <source>
        <dbReference type="SAM" id="Coils"/>
    </source>
</evidence>
<gene>
    <name evidence="9" type="ORF">MEDL_67193</name>
</gene>
<feature type="domain" description="Sushi" evidence="8">
    <location>
        <begin position="52"/>
        <end position="117"/>
    </location>
</feature>
<evidence type="ECO:0000313" key="10">
    <source>
        <dbReference type="Proteomes" id="UP000683360"/>
    </source>
</evidence>
<feature type="domain" description="Cadherin" evidence="7">
    <location>
        <begin position="1650"/>
        <end position="1753"/>
    </location>
</feature>
<dbReference type="InterPro" id="IPR015919">
    <property type="entry name" value="Cadherin-like_sf"/>
</dbReference>
<feature type="domain" description="Cadherin" evidence="7">
    <location>
        <begin position="465"/>
        <end position="559"/>
    </location>
</feature>
<evidence type="ECO:0000259" key="8">
    <source>
        <dbReference type="PROSITE" id="PS50923"/>
    </source>
</evidence>
<dbReference type="Gene3D" id="2.60.40.60">
    <property type="entry name" value="Cadherins"/>
    <property type="match status" value="12"/>
</dbReference>
<evidence type="ECO:0000313" key="9">
    <source>
        <dbReference type="EMBL" id="CAG2255819.1"/>
    </source>
</evidence>
<feature type="domain" description="Cadherin" evidence="7">
    <location>
        <begin position="228"/>
        <end position="344"/>
    </location>
</feature>
<reference evidence="9" key="1">
    <citation type="submission" date="2021-03" db="EMBL/GenBank/DDBJ databases">
        <authorList>
            <person name="Bekaert M."/>
        </authorList>
    </citation>
    <scope>NUCLEOTIDE SEQUENCE</scope>
</reference>
<dbReference type="PROSITE" id="PS50268">
    <property type="entry name" value="CADHERIN_2"/>
    <property type="match status" value="12"/>
</dbReference>
<evidence type="ECO:0000256" key="3">
    <source>
        <dbReference type="ARBA" id="ARBA00023157"/>
    </source>
</evidence>
<protein>
    <submittedName>
        <fullName evidence="9">Uncharacterized protein</fullName>
    </submittedName>
</protein>
<organism evidence="9 10">
    <name type="scientific">Mytilus edulis</name>
    <name type="common">Blue mussel</name>
    <dbReference type="NCBI Taxonomy" id="6550"/>
    <lineage>
        <taxon>Eukaryota</taxon>
        <taxon>Metazoa</taxon>
        <taxon>Spiralia</taxon>
        <taxon>Lophotrochozoa</taxon>
        <taxon>Mollusca</taxon>
        <taxon>Bivalvia</taxon>
        <taxon>Autobranchia</taxon>
        <taxon>Pteriomorphia</taxon>
        <taxon>Mytilida</taxon>
        <taxon>Mytiloidea</taxon>
        <taxon>Mytilidae</taxon>
        <taxon>Mytilinae</taxon>
        <taxon>Mytilus</taxon>
    </lineage>
</organism>
<sequence>MPVPTYKVTILTYLLSTNAQSYSIVHLPDIICQAVNILCLMPVPTPPIPVLQYCPPTRYYLSSCKYPVFNACSYSYNSTCIPVCKGDWTIITQPDNMNYVTCQKDSKWSTPKIFCSPFNNPPTDINIDISKTKIPENTEAGYCVYMGTVDDVYDSHVYTIISDVSNRFQILQHRLCLKVKANFEDQPNKWNITIRTTDLDKAFFEKIFEFEILNANDPPKAAYLTPDTIPENSMINTTVGCFSGADDDPNQTLSFLLVNSNYKMFASYIENGQTCLKVAKDSNEKCPSEGGAYCLLNREKRKKRTVTVMARDDGNPRMKAYFDIHIHLSDVNDKPTEVVLDPSNIPEGVQPGNEVVAVVTKDEDIDQSHTYELINDPSGVFTIKDGKLIASRSFDYETEKLTEFTIDVKSTDNGENPLSVTSTIKFKIQDMNEVPYALQVTAENSPLSYENDEPKVRENANHVVIGTINVKDYDEGDWITLTLLDNADGRLELKNTICSSVGDVNVYCKGLLTTHSPFNYEIESSVTFSVQATDKAGLTKVINLTLEVVDFNDAASDILIDSESVAEVSVEENKLDIVIGQLSSVDEDKDDQHEYSITDPSGLFIVEGNVFKAASSAVIDFEKGNKYTVTLTTTDKGIPPMSHDKEIVINIIDINEAPLDIQISKSQVAENSVNDVVVGNLTTIDPDNSGQTIQTFNYQLIDDGQGRFEIKGNTLQVKKSSEMCDNKPCILDYEQDKVVNIKVKVTDDGTPPLTLEKVMAISVTDVNDPPVIDIVGDTVPENSDADFEIVRIRIRFDSDSDQSGLMDKRQCTNKTENNKVCFNTTSENSSVTDQNFTMNNSIQGLRYTTPMTSSPNIGIQPYQNFLPYPPPPFTMQHAQHPDSVGIDTCTLLKEICERIRRVELKLNTLDKIESRLDKIDTKHKQMESEISNCKDRIGYLEQSVQFLSEVKDEHTALKTKVDYLSNGIESTKTDNKIVRDKIESIESQRILKATDQDPGQNIRLVLLNNTEVFHLKDGKTLVTKQSLDHESQAKYYVSIEATDDGIPSTSSKTTVTVEVLDRNESPSFEGETTLSVPELSPVATVVGQITATDPDNNDDLTLKITSISQEFSLSNISCGKQQAVGGTTCTADLVTQGYLKFLERSVYTVSISVQDEQGSTVEQQYTINVQDVNDPPQDVNDPPQVCIQWPSVYRMSKVLQYVYTVAISVQDEQGSTVEQQYTINVQDVNDPPQVCIQWPSVYRMSRFYSMYTVAISVQDEQGSTVEQQFTINVQDVNDPPQVCMYTVAISVQDEQGSTVEQQYTINVQDVNDPPQDILFGDSEGTSLRIDENTGDVDVAELSALDPDEGQTHIFSLVDESSVFELQGNMLRVKADAVIDYESQTEYPISVKVEDSGEPKKDFVKNVTITVNNMNEEILSLTLDNNKVAENSDRDTVIGNLLVEDPDNEVETTQTFKFILVNSADGRFRIENGQIKVAQSNANCLSMGGDLCKLNYESTSQYNVEILVTDAGLVPVKSKTFSLAIELINTNDSPRNLQLSAYKVEESAPAGTVIGDLTFEDEDKDQTHAISLVDDNGGLFSVSSTGVVTKATDVALDPSRVYVIKAKITDTGNPEKSTERLFSITVIGETVITLTLTSVGGAASFDDNKPSVTENSTIDTVIGTIKGEHQDITQDMTFSVEDTQNSGIVKFSNAACVTKDEKRVCTAEVMVGATLDYELQSQYTLICQVTNTAGKNTVEMFPLSLIDVNEAPTKIVYSEDQVSVRENINGITLGMFIVVDPDNTDTHTYTLANDGGGKFTLTQTGQLSVADGANLDYETQPSVDIEVKVTDSGHLSWSQSFTVLVTDVNEIPTKVDLTNNKAIGRLGGQQMRQECDHMKTKPLDQNNEEIMLDIKKSRKEIQELKESFESMNLSLTEMIKSHESLQENHAVVTKEIEEIKISQMETVPWNIRGKLLKGTWVTSTPST</sequence>
<dbReference type="GO" id="GO:0005886">
    <property type="term" value="C:plasma membrane"/>
    <property type="evidence" value="ECO:0007669"/>
    <property type="project" value="UniProtKB-SubCell"/>
</dbReference>